<protein>
    <submittedName>
        <fullName evidence="1">Putative lipase/acylhydrolase domain-containing protein</fullName>
    </submittedName>
</protein>
<dbReference type="InterPro" id="IPR036514">
    <property type="entry name" value="SGNH_hydro_sf"/>
</dbReference>
<dbReference type="Gene3D" id="3.40.50.1110">
    <property type="entry name" value="SGNH hydrolase"/>
    <property type="match status" value="1"/>
</dbReference>
<dbReference type="RefSeq" id="WP_022072343.1">
    <property type="nucleotide sequence ID" value="NZ_HF999329.1"/>
</dbReference>
<sequence length="679" mass="75507">MAETDIKSINKRPVHDTKAREDIEKLSSQYKDIANLSLTKHTDGKVYIKKQDGTLLGAGIEISGSDVDLSKITMSMSGQTLKLLNNGAQIATVEIPTAVVTDEQLTSIIQSKIDDGTLTNMTITDNSITPQKTDFFNVIDITNSVIETTWGDGGYNAVKTDYVDAIDEIYVIINSVSGAGNEIKIDYYNSSKTLISTYTPDNDFYTKYRETIFTSPTGGSSVDYAFARIVTFKLPIKELKPEGTVYIKITASYIKTGDSCELRKTLDTRNGKYISLDDKYNNDLIKNIDISNTNFKTISNNSLLNYKKVAVGSTDFPGNNILYFTDYIDTSANKEIYIRFAINSSMQITNFSDVALYDENKQYIKTVYANPGSDTSKEQANFAVIYNDMTFEANKELENGEKVKTITIVKLTVPDEAKYIRFGNIDLYIKQFAKLWNFLYVSYEPITNTYRMTDTYNVEINTDFKELVNECIEKPKKTMCCIGDSLTNWGGGTDSTDGFLKIVHDKTGVMTNNRGHAGAWWQIQNNDESINGTSAVNRVDYIVANNEKFNLYCFIMGSNAGSSTDTGETSSNKTTMCGAIRYCMETLKAHDPTAQILVCLPPQRAEGNDGQLLVNGVIKKIVEDEYSVRTLDLYRHSGVVPNTTIANANYLSDGLHLGDNGKTAIGNTLASEVKYMLCL</sequence>
<dbReference type="AlphaFoldDB" id="R5XQW1"/>
<keyword evidence="1" id="KW-0378">Hydrolase</keyword>
<evidence type="ECO:0000313" key="1">
    <source>
        <dbReference type="EMBL" id="CDA11186.1"/>
    </source>
</evidence>
<proteinExistence type="predicted"/>
<dbReference type="EMBL" id="CBBD010000050">
    <property type="protein sequence ID" value="CDA11186.1"/>
    <property type="molecule type" value="Genomic_DNA"/>
</dbReference>
<comment type="caution">
    <text evidence="1">The sequence shown here is derived from an EMBL/GenBank/DDBJ whole genome shotgun (WGS) entry which is preliminary data.</text>
</comment>
<dbReference type="SUPFAM" id="SSF52266">
    <property type="entry name" value="SGNH hydrolase"/>
    <property type="match status" value="1"/>
</dbReference>
<reference evidence="1" key="1">
    <citation type="submission" date="2012-11" db="EMBL/GenBank/DDBJ databases">
        <title>Dependencies among metagenomic species, viruses, plasmids and units of genetic variation.</title>
        <authorList>
            <person name="Nielsen H.B."/>
            <person name="Almeida M."/>
            <person name="Juncker A.S."/>
            <person name="Rasmussen S."/>
            <person name="Li J."/>
            <person name="Sunagawa S."/>
            <person name="Plichta D."/>
            <person name="Gautier L."/>
            <person name="Le Chatelier E."/>
            <person name="Peletier E."/>
            <person name="Bonde I."/>
            <person name="Nielsen T."/>
            <person name="Manichanh C."/>
            <person name="Arumugam M."/>
            <person name="Batto J."/>
            <person name="Santos M.B.Q.D."/>
            <person name="Blom N."/>
            <person name="Borruel N."/>
            <person name="Burgdorf K.S."/>
            <person name="Boumezbeur F."/>
            <person name="Casellas F."/>
            <person name="Dore J."/>
            <person name="Guarner F."/>
            <person name="Hansen T."/>
            <person name="Hildebrand F."/>
            <person name="Kaas R.S."/>
            <person name="Kennedy S."/>
            <person name="Kristiansen K."/>
            <person name="Kultima J.R."/>
            <person name="Leonard P."/>
            <person name="Levenez F."/>
            <person name="Lund O."/>
            <person name="Moumen B."/>
            <person name="Le Paslier D."/>
            <person name="Pons N."/>
            <person name="Pedersen O."/>
            <person name="Prifti E."/>
            <person name="Qin J."/>
            <person name="Raes J."/>
            <person name="Tap J."/>
            <person name="Tims S."/>
            <person name="Ussery D.W."/>
            <person name="Yamada T."/>
            <person name="MetaHit consortium"/>
            <person name="Renault P."/>
            <person name="Sicheritz-Ponten T."/>
            <person name="Bork P."/>
            <person name="Wang J."/>
            <person name="Brunak S."/>
            <person name="Ehrlich S.D."/>
        </authorList>
    </citation>
    <scope>NUCLEOTIDE SEQUENCE [LARGE SCALE GENOMIC DNA]</scope>
</reference>
<evidence type="ECO:0000313" key="2">
    <source>
        <dbReference type="Proteomes" id="UP000017980"/>
    </source>
</evidence>
<dbReference type="Proteomes" id="UP000017980">
    <property type="component" value="Unassembled WGS sequence"/>
</dbReference>
<dbReference type="GO" id="GO:0016787">
    <property type="term" value="F:hydrolase activity"/>
    <property type="evidence" value="ECO:0007669"/>
    <property type="project" value="UniProtKB-KW"/>
</dbReference>
<name>R5XQW1_9FIRM</name>
<organism evidence="1 2">
    <name type="scientific">Intestinibacter bartlettii CAG:1329</name>
    <dbReference type="NCBI Taxonomy" id="1263063"/>
    <lineage>
        <taxon>Bacteria</taxon>
        <taxon>Bacillati</taxon>
        <taxon>Bacillota</taxon>
        <taxon>Clostridia</taxon>
        <taxon>Peptostreptococcales</taxon>
        <taxon>Peptostreptococcaceae</taxon>
        <taxon>Intestinibacter</taxon>
    </lineage>
</organism>
<gene>
    <name evidence="1" type="ORF">BN488_02213</name>
</gene>
<accession>R5XQW1</accession>